<keyword evidence="1" id="KW-0812">Transmembrane</keyword>
<dbReference type="Proteomes" id="UP000077266">
    <property type="component" value="Unassembled WGS sequence"/>
</dbReference>
<proteinExistence type="predicted"/>
<dbReference type="EMBL" id="KV426292">
    <property type="protein sequence ID" value="KZV83031.1"/>
    <property type="molecule type" value="Genomic_DNA"/>
</dbReference>
<protein>
    <submittedName>
        <fullName evidence="2">Uncharacterized protein</fullName>
    </submittedName>
</protein>
<accession>A0A165CSJ4</accession>
<dbReference type="AlphaFoldDB" id="A0A165CSJ4"/>
<evidence type="ECO:0000256" key="1">
    <source>
        <dbReference type="SAM" id="Phobius"/>
    </source>
</evidence>
<keyword evidence="1" id="KW-0472">Membrane</keyword>
<evidence type="ECO:0000313" key="2">
    <source>
        <dbReference type="EMBL" id="KZV83031.1"/>
    </source>
</evidence>
<evidence type="ECO:0000313" key="3">
    <source>
        <dbReference type="Proteomes" id="UP000077266"/>
    </source>
</evidence>
<keyword evidence="3" id="KW-1185">Reference proteome</keyword>
<feature type="transmembrane region" description="Helical" evidence="1">
    <location>
        <begin position="372"/>
        <end position="393"/>
    </location>
</feature>
<feature type="transmembrane region" description="Helical" evidence="1">
    <location>
        <begin position="22"/>
        <end position="41"/>
    </location>
</feature>
<keyword evidence="1" id="KW-1133">Transmembrane helix</keyword>
<dbReference type="InParanoid" id="A0A165CSJ4"/>
<dbReference type="STRING" id="1314781.A0A165CSJ4"/>
<feature type="transmembrane region" description="Helical" evidence="1">
    <location>
        <begin position="250"/>
        <end position="273"/>
    </location>
</feature>
<feature type="transmembrane region" description="Helical" evidence="1">
    <location>
        <begin position="339"/>
        <end position="360"/>
    </location>
</feature>
<dbReference type="PANTHER" id="PTHR35043:SF7">
    <property type="entry name" value="TRANSCRIPTION FACTOR DOMAIN-CONTAINING PROTEIN"/>
    <property type="match status" value="1"/>
</dbReference>
<gene>
    <name evidence="2" type="ORF">EXIGLDRAFT_843264</name>
</gene>
<organism evidence="2 3">
    <name type="scientific">Exidia glandulosa HHB12029</name>
    <dbReference type="NCBI Taxonomy" id="1314781"/>
    <lineage>
        <taxon>Eukaryota</taxon>
        <taxon>Fungi</taxon>
        <taxon>Dikarya</taxon>
        <taxon>Basidiomycota</taxon>
        <taxon>Agaricomycotina</taxon>
        <taxon>Agaricomycetes</taxon>
        <taxon>Auriculariales</taxon>
        <taxon>Exidiaceae</taxon>
        <taxon>Exidia</taxon>
    </lineage>
</organism>
<dbReference type="PANTHER" id="PTHR35043">
    <property type="entry name" value="TRANSCRIPTION FACTOR DOMAIN-CONTAINING PROTEIN"/>
    <property type="match status" value="1"/>
</dbReference>
<sequence>MLDLPFPECDCTDSNDHDMRTVYSIISLCVSTLVVCAWSAVHMDIPRDKTFRNTHGARAAWLVTALIFPEYLAAVAITQRVAAGKLVVLARECLPASTPEPPPLWRRIFDNVSGIVERVVGWCKRRRTRAVPITQTNQAIDLLILANEQPLDYNVPGPGRQHPWTLRHGFYASMGGFALAPTAHSPRRTLLSEDVARIMKASPHRLPDISDDDIGDRSKADAVTKALLCFQMVSFCAACAARLLHRPARLPLTLLEISTLSHCLCAMIAYMVWWEKPHDVCQQTLMIIPDDDSDRDTRSLSGKQHLRSPVAVERSRSPELSVAGAMLNHLTTGAEESDIGLIAIFILPVLYGLPHLLGFWQDFPSEAEEICWRIATVAVVSCTLLIALGIAVARRLDRLSEQLQESFGESPLVVLARYLVLSARAVSRMLFALTSALAVLYVLSNAFLVCESFRQLFNLPKGALQDADAPWAKYIPHFS</sequence>
<feature type="transmembrane region" description="Helical" evidence="1">
    <location>
        <begin position="429"/>
        <end position="449"/>
    </location>
</feature>
<name>A0A165CSJ4_EXIGL</name>
<dbReference type="OrthoDB" id="9451547at2759"/>
<reference evidence="2 3" key="1">
    <citation type="journal article" date="2016" name="Mol. Biol. Evol.">
        <title>Comparative Genomics of Early-Diverging Mushroom-Forming Fungi Provides Insights into the Origins of Lignocellulose Decay Capabilities.</title>
        <authorList>
            <person name="Nagy L.G."/>
            <person name="Riley R."/>
            <person name="Tritt A."/>
            <person name="Adam C."/>
            <person name="Daum C."/>
            <person name="Floudas D."/>
            <person name="Sun H."/>
            <person name="Yadav J.S."/>
            <person name="Pangilinan J."/>
            <person name="Larsson K.H."/>
            <person name="Matsuura K."/>
            <person name="Barry K."/>
            <person name="Labutti K."/>
            <person name="Kuo R."/>
            <person name="Ohm R.A."/>
            <person name="Bhattacharya S.S."/>
            <person name="Shirouzu T."/>
            <person name="Yoshinaga Y."/>
            <person name="Martin F.M."/>
            <person name="Grigoriev I.V."/>
            <person name="Hibbett D.S."/>
        </authorList>
    </citation>
    <scope>NUCLEOTIDE SEQUENCE [LARGE SCALE GENOMIC DNA]</scope>
    <source>
        <strain evidence="2 3">HHB12029</strain>
    </source>
</reference>